<gene>
    <name evidence="10" type="ORF">FYJ24_01805</name>
</gene>
<dbReference type="PROSITE" id="PS51987">
    <property type="entry name" value="GS_CATALYTIC"/>
    <property type="match status" value="1"/>
</dbReference>
<evidence type="ECO:0000259" key="9">
    <source>
        <dbReference type="PROSITE" id="PS51987"/>
    </source>
</evidence>
<evidence type="ECO:0000313" key="11">
    <source>
        <dbReference type="Proteomes" id="UP000470875"/>
    </source>
</evidence>
<dbReference type="InterPro" id="IPR014746">
    <property type="entry name" value="Gln_synth/guanido_kin_cat_dom"/>
</dbReference>
<dbReference type="SMART" id="SM01230">
    <property type="entry name" value="Gln-synt_C"/>
    <property type="match status" value="1"/>
</dbReference>
<dbReference type="GO" id="GO:0004356">
    <property type="term" value="F:glutamine synthetase activity"/>
    <property type="evidence" value="ECO:0007669"/>
    <property type="project" value="InterPro"/>
</dbReference>
<feature type="domain" description="GS beta-grasp" evidence="8">
    <location>
        <begin position="15"/>
        <end position="100"/>
    </location>
</feature>
<dbReference type="Gene3D" id="3.30.590.10">
    <property type="entry name" value="Glutamine synthetase/guanido kinase, catalytic domain"/>
    <property type="match status" value="1"/>
</dbReference>
<dbReference type="Pfam" id="PF03951">
    <property type="entry name" value="Gln-synt_N"/>
    <property type="match status" value="1"/>
</dbReference>
<evidence type="ECO:0000259" key="8">
    <source>
        <dbReference type="PROSITE" id="PS51986"/>
    </source>
</evidence>
<organism evidence="10 11">
    <name type="scientific">Scrofimicrobium canadense</name>
    <dbReference type="NCBI Taxonomy" id="2652290"/>
    <lineage>
        <taxon>Bacteria</taxon>
        <taxon>Bacillati</taxon>
        <taxon>Actinomycetota</taxon>
        <taxon>Actinomycetes</taxon>
        <taxon>Actinomycetales</taxon>
        <taxon>Actinomycetaceae</taxon>
        <taxon>Scrofimicrobium</taxon>
    </lineage>
</organism>
<keyword evidence="11" id="KW-1185">Reference proteome</keyword>
<feature type="domain" description="GS catalytic" evidence="9">
    <location>
        <begin position="107"/>
        <end position="445"/>
    </location>
</feature>
<dbReference type="RefSeq" id="WP_318656447.1">
    <property type="nucleotide sequence ID" value="NZ_VULO01000002.1"/>
</dbReference>
<reference evidence="10 11" key="1">
    <citation type="submission" date="2019-08" db="EMBL/GenBank/DDBJ databases">
        <title>In-depth cultivation of the pig gut microbiome towards novel bacterial diversity and tailored functional studies.</title>
        <authorList>
            <person name="Wylensek D."/>
            <person name="Hitch T.C.A."/>
            <person name="Clavel T."/>
        </authorList>
    </citation>
    <scope>NUCLEOTIDE SEQUENCE [LARGE SCALE GENOMIC DNA]</scope>
    <source>
        <strain evidence="10 11">WB03_NA08</strain>
    </source>
</reference>
<evidence type="ECO:0000256" key="3">
    <source>
        <dbReference type="ARBA" id="ARBA00022723"/>
    </source>
</evidence>
<evidence type="ECO:0000256" key="7">
    <source>
        <dbReference type="RuleBase" id="RU000384"/>
    </source>
</evidence>
<comment type="caution">
    <text evidence="10">The sequence shown here is derived from an EMBL/GenBank/DDBJ whole genome shotgun (WGS) entry which is preliminary data.</text>
</comment>
<accession>A0A6N7W5M9</accession>
<dbReference type="Proteomes" id="UP000470875">
    <property type="component" value="Unassembled WGS sequence"/>
</dbReference>
<evidence type="ECO:0000256" key="1">
    <source>
        <dbReference type="ARBA" id="ARBA00009897"/>
    </source>
</evidence>
<dbReference type="PANTHER" id="PTHR43785:SF11">
    <property type="entry name" value="GAMMA-GLUTAMYLPOLYAMINE SYNTHETASE GLNA2"/>
    <property type="match status" value="1"/>
</dbReference>
<dbReference type="GO" id="GO:0006542">
    <property type="term" value="P:glutamine biosynthetic process"/>
    <property type="evidence" value="ECO:0007669"/>
    <property type="project" value="InterPro"/>
</dbReference>
<dbReference type="SUPFAM" id="SSF55931">
    <property type="entry name" value="Glutamine synthetase/guanido kinase"/>
    <property type="match status" value="1"/>
</dbReference>
<dbReference type="Gene3D" id="3.10.20.70">
    <property type="entry name" value="Glutamine synthetase, N-terminal domain"/>
    <property type="match status" value="1"/>
</dbReference>
<dbReference type="InterPro" id="IPR036651">
    <property type="entry name" value="Gln_synt_N_sf"/>
</dbReference>
<evidence type="ECO:0000256" key="4">
    <source>
        <dbReference type="ARBA" id="ARBA00022741"/>
    </source>
</evidence>
<dbReference type="PANTHER" id="PTHR43785">
    <property type="entry name" value="GAMMA-GLUTAMYLPUTRESCINE SYNTHETASE"/>
    <property type="match status" value="1"/>
</dbReference>
<dbReference type="SUPFAM" id="SSF54368">
    <property type="entry name" value="Glutamine synthetase, N-terminal domain"/>
    <property type="match status" value="1"/>
</dbReference>
<dbReference type="EMBL" id="VULO01000002">
    <property type="protein sequence ID" value="MSS83516.1"/>
    <property type="molecule type" value="Genomic_DNA"/>
</dbReference>
<comment type="similarity">
    <text evidence="1 6 7">Belongs to the glutamine synthetase family.</text>
</comment>
<dbReference type="PROSITE" id="PS51986">
    <property type="entry name" value="GS_BETA_GRASP"/>
    <property type="match status" value="1"/>
</dbReference>
<dbReference type="GO" id="GO:0005524">
    <property type="term" value="F:ATP binding"/>
    <property type="evidence" value="ECO:0007669"/>
    <property type="project" value="UniProtKB-KW"/>
</dbReference>
<dbReference type="InterPro" id="IPR008147">
    <property type="entry name" value="Gln_synt_N"/>
</dbReference>
<evidence type="ECO:0000313" key="10">
    <source>
        <dbReference type="EMBL" id="MSS83516.1"/>
    </source>
</evidence>
<protein>
    <submittedName>
        <fullName evidence="10">Glutamine synthetase</fullName>
    </submittedName>
</protein>
<sequence length="445" mass="49694">MDHVQEQVLVEVADRNVRFIRLWFTDVVGQLKAVAIDPGQLEAAFAEGIGFDGSAIEGMSRVYESDMLLRPDATTFQMLPWRRTEDPVARMICDVYAPDGKVSHTDPRGVLERAIDNAAKVGFSVMVHPEIEFYLLKPPVAFDHIEPVDNASYFDHVAWGDSNDFRRRVIRALEDMGISVEFSHHEGGPGQNEIDLKAVDALRAADNIMTARTLIEEVALREGMVATFMPKLFIDQPGSGMHLHLSLFEGGDNALYSASGQYQLSVTGRQFIAGLLAHAREISAVVNQHVNSYKRLWGGGEAPSYVCWGHNNRSALVRVPLYKPGKEGSARVEYRASDASMNPYLGLAALIQAGISGIQQHIELEPEAEDDVWGLSDQERRALGIVALPASLQEALEVMRGSEMMAQTLGEEVYDYVLRNGEREWRRYRRQITPAELERFLGVRR</sequence>
<name>A0A6N7W5M9_9ACTO</name>
<evidence type="ECO:0000256" key="5">
    <source>
        <dbReference type="ARBA" id="ARBA00022840"/>
    </source>
</evidence>
<dbReference type="Pfam" id="PF00120">
    <property type="entry name" value="Gln-synt_C"/>
    <property type="match status" value="1"/>
</dbReference>
<dbReference type="AlphaFoldDB" id="A0A6N7W5M9"/>
<evidence type="ECO:0000256" key="6">
    <source>
        <dbReference type="PROSITE-ProRule" id="PRU01330"/>
    </source>
</evidence>
<keyword evidence="3" id="KW-0479">Metal-binding</keyword>
<keyword evidence="2" id="KW-0436">Ligase</keyword>
<dbReference type="InterPro" id="IPR008146">
    <property type="entry name" value="Gln_synth_cat_dom"/>
</dbReference>
<dbReference type="GO" id="GO:0046872">
    <property type="term" value="F:metal ion binding"/>
    <property type="evidence" value="ECO:0007669"/>
    <property type="project" value="UniProtKB-KW"/>
</dbReference>
<evidence type="ECO:0000256" key="2">
    <source>
        <dbReference type="ARBA" id="ARBA00022598"/>
    </source>
</evidence>
<keyword evidence="5" id="KW-0067">ATP-binding</keyword>
<keyword evidence="4" id="KW-0547">Nucleotide-binding</keyword>
<proteinExistence type="inferred from homology"/>